<dbReference type="OrthoDB" id="299917at2157"/>
<proteinExistence type="predicted"/>
<accession>A0A1M5K391</accession>
<dbReference type="PROSITE" id="PS51318">
    <property type="entry name" value="TAT"/>
    <property type="match status" value="1"/>
</dbReference>
<gene>
    <name evidence="2" type="ORF">SAMN05443636_0361</name>
</gene>
<dbReference type="Proteomes" id="UP000184357">
    <property type="component" value="Unassembled WGS sequence"/>
</dbReference>
<dbReference type="InterPro" id="IPR006311">
    <property type="entry name" value="TAT_signal"/>
</dbReference>
<evidence type="ECO:0000313" key="3">
    <source>
        <dbReference type="Proteomes" id="UP000184357"/>
    </source>
</evidence>
<dbReference type="PROSITE" id="PS51257">
    <property type="entry name" value="PROKAR_LIPOPROTEIN"/>
    <property type="match status" value="1"/>
</dbReference>
<feature type="region of interest" description="Disordered" evidence="1">
    <location>
        <begin position="254"/>
        <end position="277"/>
    </location>
</feature>
<organism evidence="2 3">
    <name type="scientific">Halobaculum gomorrense</name>
    <dbReference type="NCBI Taxonomy" id="43928"/>
    <lineage>
        <taxon>Archaea</taxon>
        <taxon>Methanobacteriati</taxon>
        <taxon>Methanobacteriota</taxon>
        <taxon>Stenosarchaea group</taxon>
        <taxon>Halobacteria</taxon>
        <taxon>Halobacteriales</taxon>
        <taxon>Haloferacaceae</taxon>
        <taxon>Halobaculum</taxon>
    </lineage>
</organism>
<keyword evidence="3" id="KW-1185">Reference proteome</keyword>
<dbReference type="AlphaFoldDB" id="A0A1M5K391"/>
<dbReference type="RefSeq" id="WP_073306687.1">
    <property type="nucleotide sequence ID" value="NZ_FQWV01000001.1"/>
</dbReference>
<dbReference type="EMBL" id="FQWV01000001">
    <property type="protein sequence ID" value="SHG47236.1"/>
    <property type="molecule type" value="Genomic_DNA"/>
</dbReference>
<sequence>MSLDRRSFLATTATLAATAAGGCTGCAASPTASLRLTAEDDAGLAREALTVFGDGGDGGDGGEADPNPRGGLAVRVVEAGPVTTEDTDVPLPTGRPVVVNDGVYRFAAEPVDSRELRSFSVTINPLRVDEGAETPGPGDRIRFEELPAVDRRKFRELGFVDERPFGIGTSLSYRPEAVEESVLVPEPEYSVIVWPDGPARFEVDGGGSYTVYTYELTADRVTSATAFGADVRERFGFSLAVLPREEREILDAAIDPETPAPDGDDYSGYHVASDQEPSDALRSLVNRFREREPVVFEWERRPEPWRASGEYVVRYDGAVYWASLWVEESAFTETPTPGA</sequence>
<evidence type="ECO:0000313" key="2">
    <source>
        <dbReference type="EMBL" id="SHG47236.1"/>
    </source>
</evidence>
<protein>
    <submittedName>
        <fullName evidence="2">Uncharacterized protein</fullName>
    </submittedName>
</protein>
<evidence type="ECO:0000256" key="1">
    <source>
        <dbReference type="SAM" id="MobiDB-lite"/>
    </source>
</evidence>
<reference evidence="2 3" key="1">
    <citation type="submission" date="2016-11" db="EMBL/GenBank/DDBJ databases">
        <authorList>
            <person name="Jaros S."/>
            <person name="Januszkiewicz K."/>
            <person name="Wedrychowicz H."/>
        </authorList>
    </citation>
    <scope>NUCLEOTIDE SEQUENCE [LARGE SCALE GENOMIC DNA]</scope>
    <source>
        <strain evidence="2 3">DSM 9297</strain>
    </source>
</reference>
<name>A0A1M5K391_9EURY</name>